<evidence type="ECO:0000313" key="3">
    <source>
        <dbReference type="Proteomes" id="UP001059380"/>
    </source>
</evidence>
<dbReference type="RefSeq" id="WP_260795857.1">
    <property type="nucleotide sequence ID" value="NZ_CP093313.1"/>
</dbReference>
<dbReference type="EMBL" id="CP093313">
    <property type="protein sequence ID" value="UWZ86213.1"/>
    <property type="molecule type" value="Genomic_DNA"/>
</dbReference>
<feature type="signal peptide" evidence="1">
    <location>
        <begin position="1"/>
        <end position="41"/>
    </location>
</feature>
<evidence type="ECO:0000256" key="1">
    <source>
        <dbReference type="SAM" id="SignalP"/>
    </source>
</evidence>
<accession>A0A9J7BY15</accession>
<dbReference type="Proteomes" id="UP001059380">
    <property type="component" value="Chromosome"/>
</dbReference>
<keyword evidence="1" id="KW-0732">Signal</keyword>
<gene>
    <name evidence="2" type="ORF">MOP44_09765</name>
</gene>
<evidence type="ECO:0000313" key="2">
    <source>
        <dbReference type="EMBL" id="UWZ86213.1"/>
    </source>
</evidence>
<reference evidence="2" key="1">
    <citation type="submission" date="2021-04" db="EMBL/GenBank/DDBJ databases">
        <title>Phylogenetic analysis of Acidobacteriaceae.</title>
        <authorList>
            <person name="Qiu L."/>
            <person name="Zhang Q."/>
        </authorList>
    </citation>
    <scope>NUCLEOTIDE SEQUENCE</scope>
    <source>
        <strain evidence="2">DSM 25168</strain>
    </source>
</reference>
<dbReference type="AlphaFoldDB" id="A0A9J7BY15"/>
<proteinExistence type="predicted"/>
<name>A0A9J7BY15_9BACT</name>
<keyword evidence="3" id="KW-1185">Reference proteome</keyword>
<organism evidence="2 3">
    <name type="scientific">Occallatibacter riparius</name>
    <dbReference type="NCBI Taxonomy" id="1002689"/>
    <lineage>
        <taxon>Bacteria</taxon>
        <taxon>Pseudomonadati</taxon>
        <taxon>Acidobacteriota</taxon>
        <taxon>Terriglobia</taxon>
        <taxon>Terriglobales</taxon>
        <taxon>Acidobacteriaceae</taxon>
        <taxon>Occallatibacter</taxon>
    </lineage>
</organism>
<sequence length="165" mass="17346">MKKDAGTMFMVPKLLRKVKAGAALAVMAGLLAGAGAGLAHAQASYSEADYVGSWHLMFQGKAFATLTIQKQGTELSGSLTGVSIEMDDNGKLTNATANNGPASTLHAAMEDGVLHVSEKDGDDVIEWTMTLTSAKTGELRFARGVPANAEAIRLEKLWSEPPVQN</sequence>
<dbReference type="KEGG" id="orp:MOP44_09765"/>
<feature type="chain" id="PRO_5039946863" description="Lipocalin-like domain-containing protein" evidence="1">
    <location>
        <begin position="42"/>
        <end position="165"/>
    </location>
</feature>
<evidence type="ECO:0008006" key="4">
    <source>
        <dbReference type="Google" id="ProtNLM"/>
    </source>
</evidence>
<protein>
    <recommendedName>
        <fullName evidence="4">Lipocalin-like domain-containing protein</fullName>
    </recommendedName>
</protein>